<evidence type="ECO:0000313" key="8">
    <source>
        <dbReference type="Proteomes" id="UP001292079"/>
    </source>
</evidence>
<dbReference type="GO" id="GO:0016018">
    <property type="term" value="F:cyclosporin A binding"/>
    <property type="evidence" value="ECO:0007669"/>
    <property type="project" value="TreeGrafter"/>
</dbReference>
<dbReference type="GO" id="GO:0005739">
    <property type="term" value="C:mitochondrion"/>
    <property type="evidence" value="ECO:0007669"/>
    <property type="project" value="TreeGrafter"/>
</dbReference>
<comment type="catalytic activity">
    <reaction evidence="1">
        <text>[protein]-peptidylproline (omega=180) = [protein]-peptidylproline (omega=0)</text>
        <dbReference type="Rhea" id="RHEA:16237"/>
        <dbReference type="Rhea" id="RHEA-COMP:10747"/>
        <dbReference type="Rhea" id="RHEA-COMP:10748"/>
        <dbReference type="ChEBI" id="CHEBI:83833"/>
        <dbReference type="ChEBI" id="CHEBI:83834"/>
        <dbReference type="EC" id="5.2.1.8"/>
    </reaction>
</comment>
<reference evidence="7" key="2">
    <citation type="journal article" date="2023" name="Infect Dis Poverty">
        <title>Chromosome-scale genome of the human blood fluke Schistosoma mekongi and its implications for public health.</title>
        <authorList>
            <person name="Zhou M."/>
            <person name="Xu L."/>
            <person name="Xu D."/>
            <person name="Chen W."/>
            <person name="Khan J."/>
            <person name="Hu Y."/>
            <person name="Huang H."/>
            <person name="Wei H."/>
            <person name="Zhang Y."/>
            <person name="Chusongsang P."/>
            <person name="Tanasarnprasert K."/>
            <person name="Hu X."/>
            <person name="Limpanont Y."/>
            <person name="Lv Z."/>
        </authorList>
    </citation>
    <scope>NUCLEOTIDE SEQUENCE</scope>
    <source>
        <strain evidence="7">LV_2022a</strain>
    </source>
</reference>
<dbReference type="PRINTS" id="PR00153">
    <property type="entry name" value="CSAPPISMRASE"/>
</dbReference>
<organism evidence="7 8">
    <name type="scientific">Schistosoma mekongi</name>
    <name type="common">Parasitic worm</name>
    <dbReference type="NCBI Taxonomy" id="38744"/>
    <lineage>
        <taxon>Eukaryota</taxon>
        <taxon>Metazoa</taxon>
        <taxon>Spiralia</taxon>
        <taxon>Lophotrochozoa</taxon>
        <taxon>Platyhelminthes</taxon>
        <taxon>Trematoda</taxon>
        <taxon>Digenea</taxon>
        <taxon>Strigeidida</taxon>
        <taxon>Schistosomatoidea</taxon>
        <taxon>Schistosomatidae</taxon>
        <taxon>Schistosoma</taxon>
    </lineage>
</organism>
<feature type="compositionally biased region" description="Polar residues" evidence="5">
    <location>
        <begin position="306"/>
        <end position="321"/>
    </location>
</feature>
<reference evidence="7" key="1">
    <citation type="submission" date="2022-04" db="EMBL/GenBank/DDBJ databases">
        <authorList>
            <person name="Xu L."/>
            <person name="Lv Z."/>
        </authorList>
    </citation>
    <scope>NUCLEOTIDE SEQUENCE</scope>
    <source>
        <strain evidence="7">LV_2022a</strain>
    </source>
</reference>
<dbReference type="AlphaFoldDB" id="A0AAE1ZBJ8"/>
<dbReference type="PROSITE" id="PS50072">
    <property type="entry name" value="CSA_PPIASE_2"/>
    <property type="match status" value="1"/>
</dbReference>
<dbReference type="PROSITE" id="PS00170">
    <property type="entry name" value="CSA_PPIASE_1"/>
    <property type="match status" value="1"/>
</dbReference>
<protein>
    <recommendedName>
        <fullName evidence="2">peptidylprolyl isomerase</fullName>
        <ecNumber evidence="2">5.2.1.8</ecNumber>
    </recommendedName>
</protein>
<feature type="compositionally biased region" description="Basic and acidic residues" evidence="5">
    <location>
        <begin position="731"/>
        <end position="749"/>
    </location>
</feature>
<feature type="region of interest" description="Disordered" evidence="5">
    <location>
        <begin position="273"/>
        <end position="434"/>
    </location>
</feature>
<keyword evidence="8" id="KW-1185">Reference proteome</keyword>
<feature type="compositionally biased region" description="Polar residues" evidence="5">
    <location>
        <begin position="574"/>
        <end position="601"/>
    </location>
</feature>
<proteinExistence type="predicted"/>
<feature type="compositionally biased region" description="Basic and acidic residues" evidence="5">
    <location>
        <begin position="893"/>
        <end position="912"/>
    </location>
</feature>
<dbReference type="GO" id="GO:0003755">
    <property type="term" value="F:peptidyl-prolyl cis-trans isomerase activity"/>
    <property type="evidence" value="ECO:0007669"/>
    <property type="project" value="UniProtKB-KW"/>
</dbReference>
<feature type="compositionally biased region" description="Basic and acidic residues" evidence="5">
    <location>
        <begin position="991"/>
        <end position="1012"/>
    </location>
</feature>
<feature type="compositionally biased region" description="Low complexity" evidence="5">
    <location>
        <begin position="1131"/>
        <end position="1148"/>
    </location>
</feature>
<dbReference type="Gene3D" id="2.40.100.10">
    <property type="entry name" value="Cyclophilin-like"/>
    <property type="match status" value="1"/>
</dbReference>
<evidence type="ECO:0000259" key="6">
    <source>
        <dbReference type="PROSITE" id="PS50072"/>
    </source>
</evidence>
<feature type="compositionally biased region" description="Basic residues" evidence="5">
    <location>
        <begin position="913"/>
        <end position="932"/>
    </location>
</feature>
<feature type="compositionally biased region" description="Polar residues" evidence="5">
    <location>
        <begin position="944"/>
        <end position="953"/>
    </location>
</feature>
<dbReference type="InterPro" id="IPR020892">
    <property type="entry name" value="Cyclophilin-type_PPIase_CS"/>
</dbReference>
<feature type="compositionally biased region" description="Basic and acidic residues" evidence="5">
    <location>
        <begin position="273"/>
        <end position="294"/>
    </location>
</feature>
<feature type="region of interest" description="Disordered" evidence="5">
    <location>
        <begin position="187"/>
        <end position="229"/>
    </location>
</feature>
<evidence type="ECO:0000256" key="1">
    <source>
        <dbReference type="ARBA" id="ARBA00000971"/>
    </source>
</evidence>
<feature type="compositionally biased region" description="Polar residues" evidence="5">
    <location>
        <begin position="963"/>
        <end position="988"/>
    </location>
</feature>
<evidence type="ECO:0000313" key="7">
    <source>
        <dbReference type="EMBL" id="KAK4470474.1"/>
    </source>
</evidence>
<feature type="compositionally biased region" description="Low complexity" evidence="5">
    <location>
        <begin position="766"/>
        <end position="778"/>
    </location>
</feature>
<comment type="caution">
    <text evidence="7">The sequence shown here is derived from an EMBL/GenBank/DDBJ whole genome shotgun (WGS) entry which is preliminary data.</text>
</comment>
<feature type="compositionally biased region" description="Basic residues" evidence="5">
    <location>
        <begin position="852"/>
        <end position="870"/>
    </location>
</feature>
<evidence type="ECO:0000256" key="4">
    <source>
        <dbReference type="ARBA" id="ARBA00023235"/>
    </source>
</evidence>
<dbReference type="EMBL" id="JALJAT010000004">
    <property type="protein sequence ID" value="KAK4470474.1"/>
    <property type="molecule type" value="Genomic_DNA"/>
</dbReference>
<evidence type="ECO:0000256" key="3">
    <source>
        <dbReference type="ARBA" id="ARBA00023110"/>
    </source>
</evidence>
<feature type="compositionally biased region" description="Basic and acidic residues" evidence="5">
    <location>
        <begin position="804"/>
        <end position="816"/>
    </location>
</feature>
<feature type="compositionally biased region" description="Low complexity" evidence="5">
    <location>
        <begin position="871"/>
        <end position="883"/>
    </location>
</feature>
<feature type="compositionally biased region" description="Basic residues" evidence="5">
    <location>
        <begin position="1213"/>
        <end position="1229"/>
    </location>
</feature>
<accession>A0AAE1ZBJ8</accession>
<feature type="compositionally biased region" description="Low complexity" evidence="5">
    <location>
        <begin position="1100"/>
        <end position="1120"/>
    </location>
</feature>
<dbReference type="GO" id="GO:0006457">
    <property type="term" value="P:protein folding"/>
    <property type="evidence" value="ECO:0007669"/>
    <property type="project" value="InterPro"/>
</dbReference>
<feature type="compositionally biased region" description="Basic and acidic residues" evidence="5">
    <location>
        <begin position="332"/>
        <end position="349"/>
    </location>
</feature>
<dbReference type="SUPFAM" id="SSF50891">
    <property type="entry name" value="Cyclophilin-like"/>
    <property type="match status" value="1"/>
</dbReference>
<feature type="compositionally biased region" description="Low complexity" evidence="5">
    <location>
        <begin position="1156"/>
        <end position="1180"/>
    </location>
</feature>
<dbReference type="InterPro" id="IPR002130">
    <property type="entry name" value="Cyclophilin-type_PPIase_dom"/>
</dbReference>
<dbReference type="Pfam" id="PF00160">
    <property type="entry name" value="Pro_isomerase"/>
    <property type="match status" value="1"/>
</dbReference>
<dbReference type="InterPro" id="IPR029000">
    <property type="entry name" value="Cyclophilin-like_dom_sf"/>
</dbReference>
<feature type="compositionally biased region" description="Polar residues" evidence="5">
    <location>
        <begin position="651"/>
        <end position="670"/>
    </location>
</feature>
<feature type="compositionally biased region" description="Low complexity" evidence="5">
    <location>
        <begin position="1230"/>
        <end position="1247"/>
    </location>
</feature>
<feature type="compositionally biased region" description="Basic residues" evidence="5">
    <location>
        <begin position="193"/>
        <end position="207"/>
    </location>
</feature>
<name>A0AAE1ZBJ8_SCHME</name>
<gene>
    <name evidence="7" type="ORF">MN116_006025</name>
</gene>
<evidence type="ECO:0000256" key="5">
    <source>
        <dbReference type="SAM" id="MobiDB-lite"/>
    </source>
</evidence>
<feature type="compositionally biased region" description="Basic and acidic residues" evidence="5">
    <location>
        <begin position="1044"/>
        <end position="1059"/>
    </location>
</feature>
<feature type="compositionally biased region" description="Basic and acidic residues" evidence="5">
    <location>
        <begin position="400"/>
        <end position="419"/>
    </location>
</feature>
<dbReference type="PANTHER" id="PTHR11071">
    <property type="entry name" value="PEPTIDYL-PROLYL CIS-TRANS ISOMERASE"/>
    <property type="match status" value="1"/>
</dbReference>
<feature type="compositionally biased region" description="Basic residues" evidence="5">
    <location>
        <begin position="1121"/>
        <end position="1130"/>
    </location>
</feature>
<feature type="compositionally biased region" description="Basic and acidic residues" evidence="5">
    <location>
        <begin position="467"/>
        <end position="484"/>
    </location>
</feature>
<dbReference type="PANTHER" id="PTHR11071:SF565">
    <property type="entry name" value="MOCA-CYP, ISOFORM A"/>
    <property type="match status" value="1"/>
</dbReference>
<evidence type="ECO:0000256" key="2">
    <source>
        <dbReference type="ARBA" id="ARBA00013194"/>
    </source>
</evidence>
<feature type="domain" description="PPIase cyclophilin-type" evidence="6">
    <location>
        <begin position="11"/>
        <end position="178"/>
    </location>
</feature>
<keyword evidence="3" id="KW-0697">Rotamase</keyword>
<sequence length="1247" mass="139574">MGKHRFKTRCYFDIKIDSQPVGRIVFELFNDVCPKAAENFKKLCQGVCGLGLKTGKPLTYQGSIFHRVIKGFMVQGGDFSNKDGTGGESIYGGTFADECLTTEHDRPFLLSMANRGPNTNGSQFFITTAPAPHLNGKHVVFGHVISGEDVVRKIEAVPISDTKAHRPVKPIVIECCGELIPVKKSKVVSGEKKSKKAKKAKKKKKRKLSEGEESSDSESVLDNECSVRKEEIPEVPPPKFLYRGNYEEDQLELRKKVDLSPSISAYLSNYSTESRHNIDGRESARSRYQEDRSGRVIKGRGRICYQSPNSRSGSPERSTTPPHWRQASLHTQRLDQEEWKQWSERRNHEQINNLQKRVSSHSSRGSRQDPLSPSIAASRNRNPSTSPSSFVVADSGVSDNLRDVGSSDKGLDQLDDRRWRSPSQSPSAHRVLVNDSKLVENGSSLTQNNISSISAVRKKIYVEYEGKPDDLRDRRYTRSPEDLHQTSVSEDLFGKDERTNQHISEIDNEYMVDVDEDTKLISLPTTTHEQSPKLSKFSGYSSSKSSNASKRHLSDSPKMSHINHSPSKYCGSPNLKSPQQILISPANSYASGQQQKYQSKSPILMISPKLPTSFGDQIPVDETNIISPSHIPYPSPLLAAGSNDRMPSPPSEGTQLSSPPTLPNRNQVSPQLHPRIPTPQQNNVKEQDKVFSESDQLVLEKIPSPEVPRKHSLQQGKVSEESDSFLLEKIPTPEEPRKQPSPSHSDKQLKVAHRSRSASRGSTPGSKSNSSCRSSSSRSRSRSHSQTSHKERRRRAPRSPPPHLVEKWKMRREMLNQKRRVVPPSVAAYAPSGSSEDRLRGIERRHVSGRSTRIHSRSPSRSIPSRRRSRSSSSRSKSGSYSHGRTKSSIRRGSPETDSTRNRRSPGRDRKTSRSKSHSRSPPKGCGLKHRGTSPSKPIIVITKKSQTTQPKKNTPDDPPFENTVTSSRWENPSQIVEKSANQLQGPWTNKHWETNEKTDLDESLNKDEKKLASGKIQGENSTSILQRLRVVHEASSKNGTQLSKDENSAGSDSKDKLESSTASAETTPVPVVPTMIKPQVPSVPKNQIKKPTAIRGRSHSSSSSSASSSSSSESSSRSSSRPKRSHVRSRSISSSRKIQRSDFSNSRSRGRGSRGRYSPVSRSYYTRSRSRSFSTRASTNWGTRTSYPSRNRSWSRSRSRSFSRDSRSHSSSARRHKRRHRRTRRGRNSSRSWSSSRSSSRSVRRR</sequence>
<feature type="compositionally biased region" description="Basic and acidic residues" evidence="5">
    <location>
        <begin position="835"/>
        <end position="846"/>
    </location>
</feature>
<feature type="compositionally biased region" description="Low complexity" evidence="5">
    <location>
        <begin position="378"/>
        <end position="389"/>
    </location>
</feature>
<dbReference type="FunFam" id="2.40.100.10:FF:000022">
    <property type="entry name" value="Peptidyl-prolyl cis-trans isomerase CYP95"/>
    <property type="match status" value="1"/>
</dbReference>
<feature type="region of interest" description="Disordered" evidence="5">
    <location>
        <begin position="467"/>
        <end position="499"/>
    </location>
</feature>
<feature type="region of interest" description="Disordered" evidence="5">
    <location>
        <begin position="521"/>
        <end position="1247"/>
    </location>
</feature>
<dbReference type="EC" id="5.2.1.8" evidence="2"/>
<feature type="compositionally biased region" description="Polar residues" evidence="5">
    <location>
        <begin position="350"/>
        <end position="377"/>
    </location>
</feature>
<feature type="compositionally biased region" description="Low complexity" evidence="5">
    <location>
        <begin position="532"/>
        <end position="548"/>
    </location>
</feature>
<dbReference type="Proteomes" id="UP001292079">
    <property type="component" value="Unassembled WGS sequence"/>
</dbReference>
<keyword evidence="4" id="KW-0413">Isomerase</keyword>
<feature type="compositionally biased region" description="Acidic residues" evidence="5">
    <location>
        <begin position="211"/>
        <end position="221"/>
    </location>
</feature>